<proteinExistence type="predicted"/>
<organism evidence="1 2">
    <name type="scientific">Nitrospira tepida</name>
    <dbReference type="NCBI Taxonomy" id="2973512"/>
    <lineage>
        <taxon>Bacteria</taxon>
        <taxon>Pseudomonadati</taxon>
        <taxon>Nitrospirota</taxon>
        <taxon>Nitrospiria</taxon>
        <taxon>Nitrospirales</taxon>
        <taxon>Nitrospiraceae</taxon>
        <taxon>Nitrospira</taxon>
    </lineage>
</organism>
<keyword evidence="2" id="KW-1185">Reference proteome</keyword>
<evidence type="ECO:0000313" key="2">
    <source>
        <dbReference type="Proteomes" id="UP001179121"/>
    </source>
</evidence>
<protein>
    <submittedName>
        <fullName evidence="1">Uncharacterized protein</fullName>
    </submittedName>
</protein>
<evidence type="ECO:0000313" key="1">
    <source>
        <dbReference type="EMBL" id="CAI4031872.1"/>
    </source>
</evidence>
<dbReference type="Proteomes" id="UP001179121">
    <property type="component" value="Chromosome"/>
</dbReference>
<dbReference type="KEGG" id="nti:DNFV4_02293"/>
<sequence length="86" mass="10530">MFQEEQSFVLRFSLEAQFPDDYEGNEEEYRWLRDWEGRVKPEVLKSLFETLRRFPEWSVHVRNRGHSPLDQVEVVVQKDFSKRLNL</sequence>
<accession>A0AA86MZI9</accession>
<dbReference type="AlphaFoldDB" id="A0AA86MZI9"/>
<gene>
    <name evidence="1" type="ORF">DNFV4_02293</name>
</gene>
<reference evidence="1" key="1">
    <citation type="submission" date="2022-10" db="EMBL/GenBank/DDBJ databases">
        <authorList>
            <person name="Koch H."/>
        </authorList>
    </citation>
    <scope>NUCLEOTIDE SEQUENCE</scope>
    <source>
        <strain evidence="1">DNF</strain>
    </source>
</reference>
<dbReference type="EMBL" id="OX365700">
    <property type="protein sequence ID" value="CAI4031872.1"/>
    <property type="molecule type" value="Genomic_DNA"/>
</dbReference>
<dbReference type="RefSeq" id="WP_289268630.1">
    <property type="nucleotide sequence ID" value="NZ_OX365700.1"/>
</dbReference>
<name>A0AA86MZI9_9BACT</name>